<dbReference type="Pfam" id="PF04093">
    <property type="entry name" value="MreD"/>
    <property type="match status" value="1"/>
</dbReference>
<dbReference type="NCBIfam" id="TIGR03426">
    <property type="entry name" value="shape_MreD"/>
    <property type="match status" value="1"/>
</dbReference>
<evidence type="ECO:0000256" key="6">
    <source>
        <dbReference type="ARBA" id="ARBA00022989"/>
    </source>
</evidence>
<evidence type="ECO:0000256" key="8">
    <source>
        <dbReference type="SAM" id="Phobius"/>
    </source>
</evidence>
<feature type="transmembrane region" description="Helical" evidence="8">
    <location>
        <begin position="103"/>
        <end position="127"/>
    </location>
</feature>
<evidence type="ECO:0000256" key="1">
    <source>
        <dbReference type="ARBA" id="ARBA00004651"/>
    </source>
</evidence>
<feature type="transmembrane region" description="Helical" evidence="8">
    <location>
        <begin position="31"/>
        <end position="50"/>
    </location>
</feature>
<dbReference type="AlphaFoldDB" id="A0A919XBL3"/>
<accession>A0A919XBL3</accession>
<keyword evidence="3" id="KW-1003">Cell membrane</keyword>
<dbReference type="EMBL" id="BORP01000004">
    <property type="protein sequence ID" value="GIO27680.1"/>
    <property type="molecule type" value="Genomic_DNA"/>
</dbReference>
<name>A0A919XBL3_9BACI</name>
<evidence type="ECO:0000256" key="3">
    <source>
        <dbReference type="ARBA" id="ARBA00022475"/>
    </source>
</evidence>
<dbReference type="GO" id="GO:0005886">
    <property type="term" value="C:plasma membrane"/>
    <property type="evidence" value="ECO:0007669"/>
    <property type="project" value="UniProtKB-SubCell"/>
</dbReference>
<evidence type="ECO:0000256" key="2">
    <source>
        <dbReference type="ARBA" id="ARBA00007776"/>
    </source>
</evidence>
<comment type="subcellular location">
    <subcellularLocation>
        <location evidence="1">Cell membrane</location>
        <topology evidence="1">Multi-pass membrane protein</topology>
    </subcellularLocation>
</comment>
<comment type="similarity">
    <text evidence="2">Belongs to the MreD family.</text>
</comment>
<evidence type="ECO:0000313" key="10">
    <source>
        <dbReference type="Proteomes" id="UP000676917"/>
    </source>
</evidence>
<dbReference type="InterPro" id="IPR007227">
    <property type="entry name" value="Cell_shape_determining_MreD"/>
</dbReference>
<sequence length="174" mass="20156">MRHVFLPLILLILVALEGVALDILPSSLLDSNLMITPHWVLMFLVLIAIFYDRQNSYYAIMYAFIFGLLIDIAYTGILGVYMFTYAVVIYVILELRKMLHSNIYSALLFGIISITIAELIINVIYYVVGIMNTTWTDYFIYRLIPSVLANAIFILILYPIFAKRLEKWKNTQIK</sequence>
<feature type="transmembrane region" description="Helical" evidence="8">
    <location>
        <begin position="80"/>
        <end position="96"/>
    </location>
</feature>
<evidence type="ECO:0000256" key="5">
    <source>
        <dbReference type="ARBA" id="ARBA00022960"/>
    </source>
</evidence>
<evidence type="ECO:0000313" key="9">
    <source>
        <dbReference type="EMBL" id="GIO27680.1"/>
    </source>
</evidence>
<evidence type="ECO:0000256" key="7">
    <source>
        <dbReference type="ARBA" id="ARBA00023136"/>
    </source>
</evidence>
<dbReference type="GO" id="GO:0008360">
    <property type="term" value="P:regulation of cell shape"/>
    <property type="evidence" value="ECO:0007669"/>
    <property type="project" value="UniProtKB-KW"/>
</dbReference>
<protein>
    <submittedName>
        <fullName evidence="9">Rod shape-determining protein MreD</fullName>
    </submittedName>
</protein>
<keyword evidence="5" id="KW-0133">Cell shape</keyword>
<gene>
    <name evidence="9" type="primary">mreD</name>
    <name evidence="9" type="ORF">J43TS3_22910</name>
</gene>
<feature type="transmembrane region" description="Helical" evidence="8">
    <location>
        <begin position="139"/>
        <end position="161"/>
    </location>
</feature>
<evidence type="ECO:0000256" key="4">
    <source>
        <dbReference type="ARBA" id="ARBA00022692"/>
    </source>
</evidence>
<proteinExistence type="inferred from homology"/>
<dbReference type="Proteomes" id="UP000676917">
    <property type="component" value="Unassembled WGS sequence"/>
</dbReference>
<reference evidence="9" key="1">
    <citation type="submission" date="2021-03" db="EMBL/GenBank/DDBJ databases">
        <title>Antimicrobial resistance genes in bacteria isolated from Japanese honey, and their potential for conferring macrolide and lincosamide resistance in the American foulbrood pathogen Paenibacillus larvae.</title>
        <authorList>
            <person name="Okamoto M."/>
            <person name="Kumagai M."/>
            <person name="Kanamori H."/>
            <person name="Takamatsu D."/>
        </authorList>
    </citation>
    <scope>NUCLEOTIDE SEQUENCE</scope>
    <source>
        <strain evidence="9">J43TS3</strain>
    </source>
</reference>
<organism evidence="9 10">
    <name type="scientific">Ornithinibacillus bavariensis</name>
    <dbReference type="NCBI Taxonomy" id="545502"/>
    <lineage>
        <taxon>Bacteria</taxon>
        <taxon>Bacillati</taxon>
        <taxon>Bacillota</taxon>
        <taxon>Bacilli</taxon>
        <taxon>Bacillales</taxon>
        <taxon>Bacillaceae</taxon>
        <taxon>Ornithinibacillus</taxon>
    </lineage>
</organism>
<keyword evidence="6 8" id="KW-1133">Transmembrane helix</keyword>
<keyword evidence="10" id="KW-1185">Reference proteome</keyword>
<dbReference type="RefSeq" id="WP_212921152.1">
    <property type="nucleotide sequence ID" value="NZ_BORP01000004.1"/>
</dbReference>
<comment type="caution">
    <text evidence="9">The sequence shown here is derived from an EMBL/GenBank/DDBJ whole genome shotgun (WGS) entry which is preliminary data.</text>
</comment>
<keyword evidence="7 8" id="KW-0472">Membrane</keyword>
<keyword evidence="4 8" id="KW-0812">Transmembrane</keyword>